<dbReference type="OrthoDB" id="9871027at2"/>
<dbReference type="KEGG" id="hbh:E4T21_20110"/>
<gene>
    <name evidence="1" type="ORF">E4T21_20110</name>
</gene>
<dbReference type="EMBL" id="CP038437">
    <property type="protein sequence ID" value="QEM83610.1"/>
    <property type="molecule type" value="Genomic_DNA"/>
</dbReference>
<dbReference type="Proteomes" id="UP000324285">
    <property type="component" value="Chromosome"/>
</dbReference>
<sequence length="291" mass="33765">MEKCFSSKRIEYHSEFISSQTRAPLIQENHSGDVSGNLLSLGKRIFDDMWEYIPGSLWPRNVSIIEGFQCIIKNIIEYSQTTDGIWLSKIIKNLYIHKDSLRIKTRFPISDLNRVLTCPRLNMEHIKNERVGDFILNKSLKNEFLIPQSDNLPKIELVPTSNRFVGKRLFEEGKLDIGWGIGVPSSFFDVSDSGPFSSEAYLPMHYFVHAGSQVSEEKWLWVKESLIDLYMDIPGVISTRSRYMDLDFTDNNHLIDRIKLRKTCKESKPLYYSDFDPNREVAYRIAKHTGV</sequence>
<keyword evidence="2" id="KW-1185">Reference proteome</keyword>
<dbReference type="AlphaFoldDB" id="A0A5C1NLC8"/>
<name>A0A5C1NLC8_9GAMM</name>
<reference evidence="1" key="1">
    <citation type="submission" date="2021-02" db="EMBL/GenBank/DDBJ databases">
        <title>Strain Y2R2, a novel species of the genus Halomonas.</title>
        <authorList>
            <person name="Huang H."/>
        </authorList>
    </citation>
    <scope>NUCLEOTIDE SEQUENCE</scope>
    <source>
        <strain evidence="1">Y2R2</strain>
    </source>
</reference>
<protein>
    <submittedName>
        <fullName evidence="1">Uncharacterized protein</fullName>
    </submittedName>
</protein>
<organism evidence="1 2">
    <name type="scientific">Halomonas binhaiensis</name>
    <dbReference type="NCBI Taxonomy" id="2562282"/>
    <lineage>
        <taxon>Bacteria</taxon>
        <taxon>Pseudomonadati</taxon>
        <taxon>Pseudomonadota</taxon>
        <taxon>Gammaproteobacteria</taxon>
        <taxon>Oceanospirillales</taxon>
        <taxon>Halomonadaceae</taxon>
        <taxon>Halomonas</taxon>
    </lineage>
</organism>
<accession>A0A5C1NLC8</accession>
<proteinExistence type="predicted"/>
<dbReference type="RefSeq" id="WP_149286732.1">
    <property type="nucleotide sequence ID" value="NZ_CP038437.2"/>
</dbReference>
<evidence type="ECO:0000313" key="2">
    <source>
        <dbReference type="Proteomes" id="UP000324285"/>
    </source>
</evidence>
<evidence type="ECO:0000313" key="1">
    <source>
        <dbReference type="EMBL" id="QEM83610.1"/>
    </source>
</evidence>